<organism evidence="2 3">
    <name type="scientific">Paenibacillus auburnensis</name>
    <dbReference type="NCBI Taxonomy" id="2905649"/>
    <lineage>
        <taxon>Bacteria</taxon>
        <taxon>Bacillati</taxon>
        <taxon>Bacillota</taxon>
        <taxon>Bacilli</taxon>
        <taxon>Bacillales</taxon>
        <taxon>Paenibacillaceae</taxon>
        <taxon>Paenibacillus</taxon>
    </lineage>
</organism>
<evidence type="ECO:0000313" key="2">
    <source>
        <dbReference type="EMBL" id="CAH1223007.1"/>
    </source>
</evidence>
<protein>
    <submittedName>
        <fullName evidence="2">Uncharacterized protein</fullName>
    </submittedName>
</protein>
<keyword evidence="3" id="KW-1185">Reference proteome</keyword>
<keyword evidence="1" id="KW-0472">Membrane</keyword>
<feature type="transmembrane region" description="Helical" evidence="1">
    <location>
        <begin position="46"/>
        <end position="67"/>
    </location>
</feature>
<dbReference type="Proteomes" id="UP000838324">
    <property type="component" value="Unassembled WGS sequence"/>
</dbReference>
<reference evidence="2" key="1">
    <citation type="submission" date="2022-01" db="EMBL/GenBank/DDBJ databases">
        <authorList>
            <person name="Criscuolo A."/>
        </authorList>
    </citation>
    <scope>NUCLEOTIDE SEQUENCE</scope>
    <source>
        <strain evidence="2">CIP111892</strain>
    </source>
</reference>
<accession>A0ABM9CV10</accession>
<comment type="caution">
    <text evidence="2">The sequence shown here is derived from an EMBL/GenBank/DDBJ whole genome shotgun (WGS) entry which is preliminary data.</text>
</comment>
<dbReference type="EMBL" id="CAKMMG010000012">
    <property type="protein sequence ID" value="CAH1223007.1"/>
    <property type="molecule type" value="Genomic_DNA"/>
</dbReference>
<proteinExistence type="predicted"/>
<keyword evidence="1" id="KW-1133">Transmembrane helix</keyword>
<gene>
    <name evidence="2" type="ORF">PAECIP111892_05258</name>
</gene>
<keyword evidence="1" id="KW-0812">Transmembrane</keyword>
<sequence length="78" mass="8650">MQRHRSVQGLNRTKLHGADRVRPFGFALSWQPMNSLWVALVGTGKGSGAALLFLAIGIFGACSCLPFRADKHIWRLEE</sequence>
<name>A0ABM9CV10_9BACL</name>
<evidence type="ECO:0000313" key="3">
    <source>
        <dbReference type="Proteomes" id="UP000838324"/>
    </source>
</evidence>
<feature type="transmembrane region" description="Helical" evidence="1">
    <location>
        <begin position="21"/>
        <end position="40"/>
    </location>
</feature>
<dbReference type="RefSeq" id="WP_236337150.1">
    <property type="nucleotide sequence ID" value="NZ_CAKMMG010000012.1"/>
</dbReference>
<evidence type="ECO:0000256" key="1">
    <source>
        <dbReference type="SAM" id="Phobius"/>
    </source>
</evidence>